<feature type="repeat" description="Solcar" evidence="8">
    <location>
        <begin position="717"/>
        <end position="799"/>
    </location>
</feature>
<dbReference type="GO" id="GO:0015093">
    <property type="term" value="F:ferrous iron transmembrane transporter activity"/>
    <property type="evidence" value="ECO:0007669"/>
    <property type="project" value="TreeGrafter"/>
</dbReference>
<dbReference type="InterPro" id="IPR018108">
    <property type="entry name" value="MCP_transmembrane"/>
</dbReference>
<dbReference type="Pfam" id="PF00153">
    <property type="entry name" value="Mito_carr"/>
    <property type="match status" value="4"/>
</dbReference>
<feature type="region of interest" description="Disordered" evidence="9">
    <location>
        <begin position="18"/>
        <end position="56"/>
    </location>
</feature>
<feature type="region of interest" description="Disordered" evidence="9">
    <location>
        <begin position="70"/>
        <end position="109"/>
    </location>
</feature>
<dbReference type="GO" id="GO:0031966">
    <property type="term" value="C:mitochondrial membrane"/>
    <property type="evidence" value="ECO:0007669"/>
    <property type="project" value="UniProtKB-SubCell"/>
</dbReference>
<evidence type="ECO:0000256" key="6">
    <source>
        <dbReference type="ARBA" id="ARBA00023128"/>
    </source>
</evidence>
<feature type="compositionally biased region" description="Polar residues" evidence="9">
    <location>
        <begin position="656"/>
        <end position="670"/>
    </location>
</feature>
<comment type="similarity">
    <text evidence="2">Belongs to the mitochondrial carrier (TC 2.A.29) family.</text>
</comment>
<evidence type="ECO:0000313" key="11">
    <source>
        <dbReference type="Proteomes" id="UP000221165"/>
    </source>
</evidence>
<keyword evidence="5" id="KW-1133">Transmembrane helix</keyword>
<feature type="compositionally biased region" description="Basic and acidic residues" evidence="9">
    <location>
        <begin position="90"/>
        <end position="109"/>
    </location>
</feature>
<protein>
    <submittedName>
        <fullName evidence="10">Carrier superfamily protein</fullName>
    </submittedName>
</protein>
<evidence type="ECO:0000256" key="1">
    <source>
        <dbReference type="ARBA" id="ARBA00004225"/>
    </source>
</evidence>
<comment type="subcellular location">
    <subcellularLocation>
        <location evidence="1">Mitochondrion membrane</location>
        <topology evidence="1">Multi-pass membrane protein</topology>
    </subcellularLocation>
</comment>
<feature type="region of interest" description="Disordered" evidence="9">
    <location>
        <begin position="243"/>
        <end position="296"/>
    </location>
</feature>
<feature type="compositionally biased region" description="Low complexity" evidence="9">
    <location>
        <begin position="696"/>
        <end position="709"/>
    </location>
</feature>
<gene>
    <name evidence="10" type="ORF">CSUI_002880</name>
</gene>
<keyword evidence="11" id="KW-1185">Reference proteome</keyword>
<reference evidence="10 11" key="1">
    <citation type="journal article" date="2017" name="Int. J. Parasitol.">
        <title>The genome of the protozoan parasite Cystoisospora suis and a reverse vaccinology approach to identify vaccine candidates.</title>
        <authorList>
            <person name="Palmieri N."/>
            <person name="Shrestha A."/>
            <person name="Ruttkowski B."/>
            <person name="Beck T."/>
            <person name="Vogl C."/>
            <person name="Tomley F."/>
            <person name="Blake D.P."/>
            <person name="Joachim A."/>
        </authorList>
    </citation>
    <scope>NUCLEOTIDE SEQUENCE [LARGE SCALE GENOMIC DNA]</scope>
    <source>
        <strain evidence="10 11">Wien I</strain>
    </source>
</reference>
<dbReference type="Proteomes" id="UP000221165">
    <property type="component" value="Unassembled WGS sequence"/>
</dbReference>
<name>A0A2C6KSD1_9APIC</name>
<organism evidence="10 11">
    <name type="scientific">Cystoisospora suis</name>
    <dbReference type="NCBI Taxonomy" id="483139"/>
    <lineage>
        <taxon>Eukaryota</taxon>
        <taxon>Sar</taxon>
        <taxon>Alveolata</taxon>
        <taxon>Apicomplexa</taxon>
        <taxon>Conoidasida</taxon>
        <taxon>Coccidia</taxon>
        <taxon>Eucoccidiorida</taxon>
        <taxon>Eimeriorina</taxon>
        <taxon>Sarcocystidae</taxon>
        <taxon>Cystoisospora</taxon>
    </lineage>
</organism>
<evidence type="ECO:0000256" key="3">
    <source>
        <dbReference type="ARBA" id="ARBA00022448"/>
    </source>
</evidence>
<proteinExistence type="inferred from homology"/>
<feature type="compositionally biased region" description="Low complexity" evidence="9">
    <location>
        <begin position="42"/>
        <end position="54"/>
    </location>
</feature>
<dbReference type="PROSITE" id="PS50920">
    <property type="entry name" value="SOLCAR"/>
    <property type="match status" value="2"/>
</dbReference>
<feature type="compositionally biased region" description="Polar residues" evidence="9">
    <location>
        <begin position="677"/>
        <end position="693"/>
    </location>
</feature>
<evidence type="ECO:0000256" key="8">
    <source>
        <dbReference type="PROSITE-ProRule" id="PRU00282"/>
    </source>
</evidence>
<dbReference type="SUPFAM" id="SSF103506">
    <property type="entry name" value="Mitochondrial carrier"/>
    <property type="match status" value="3"/>
</dbReference>
<comment type="caution">
    <text evidence="10">The sequence shown here is derived from an EMBL/GenBank/DDBJ whole genome shotgun (WGS) entry which is preliminary data.</text>
</comment>
<dbReference type="OrthoDB" id="43906at2759"/>
<evidence type="ECO:0000313" key="10">
    <source>
        <dbReference type="EMBL" id="PHJ23270.1"/>
    </source>
</evidence>
<keyword evidence="6" id="KW-0496">Mitochondrion</keyword>
<dbReference type="PANTHER" id="PTHR45758">
    <property type="entry name" value="MITOFERRIN-1-RELATED"/>
    <property type="match status" value="1"/>
</dbReference>
<dbReference type="InterPro" id="IPR023395">
    <property type="entry name" value="MCP_dom_sf"/>
</dbReference>
<dbReference type="EMBL" id="MIGC01001227">
    <property type="protein sequence ID" value="PHJ23270.1"/>
    <property type="molecule type" value="Genomic_DNA"/>
</dbReference>
<evidence type="ECO:0000256" key="9">
    <source>
        <dbReference type="SAM" id="MobiDB-lite"/>
    </source>
</evidence>
<dbReference type="AlphaFoldDB" id="A0A2C6KSD1"/>
<evidence type="ECO:0000256" key="5">
    <source>
        <dbReference type="ARBA" id="ARBA00022989"/>
    </source>
</evidence>
<keyword evidence="3" id="KW-0813">Transport</keyword>
<dbReference type="GO" id="GO:0048250">
    <property type="term" value="P:iron import into the mitochondrion"/>
    <property type="evidence" value="ECO:0007669"/>
    <property type="project" value="TreeGrafter"/>
</dbReference>
<evidence type="ECO:0000256" key="2">
    <source>
        <dbReference type="ARBA" id="ARBA00006375"/>
    </source>
</evidence>
<sequence length="945" mass="99966">MDPAVTQVSADTSQFITAWASPPATRATVSTRPAAAEAGLQAPSSGAAPPSGASTVGGVGKRVFQCPIHGGESSNVYSSGGGQGPMGETDDNRNAKGRGRDRTVEDRSVERDLDWEEWRGDWPLALHAAAGSVAGLMEHLTMYPIDTLKTRIQALADVAGTEPDVVYKSSGRPFRRLGAESSATVLGGRSSVVSPAGHPTAQNPLCHSCPLHGHYIRPCPLAAVAPGRLSTESSLHSFRSTFSPASVASSPRGPGSTPPATLPLAETRSEKADIPPSGQARSSKARESFLGRLPGSVETRGEAVRHCLKTGVRSPGTSATLLVPRLHASSWRRAGGPTNTWSAFNAVAPTRGSASRRSSPRLNRVSSAHFSGAGVPVPLKRVSGVLPTSCSSPHPLPFHRRGAAATEALAEPLPAARVGSGPAPALVSRGRLVAGHSQRAFSVALLAQALERDLAPGSPFGHRFHGFRSHFFQTGLSSPCLVALSSDQTGGFRRPVRCSLRPVSSEGGLGVLYHSGLMGTLKGSPHRACGSEAICRAYRCTSTTFSHLDNSTVGSRSTIAGRTSLLAAAQSLYREGGVSRFYRGASAVASGCIPAHALYFLSYEGTKEFFLERREKVGMLACDGAGGASSRLRRREESVTAPRDPPGQNGMVSGDDSASVTQQRTSQLSGTPGGSILQGSDSCDVRSNLTSHGRFSVSGPEGSGSAESPIRAEEAQLSPVESLICGGAATVTHDVVLTPMDVIKQRLQLGCYRSPLDCLRTVVQQEGITALCRSLPATMLLNLPYGATLVCMNEWLKQFLHRPRHSLSATESRNGLPLYFFCAAVSGGVAGLISNPLDVIKTRLQTQDCFLQRQEAIARELTVQPSLSNRPHVVKGHFFPRVSRKYTSIADAVRTILREEGARGFWKGTSTRIALSAPATGICWGSYESVKYLWRRLYADEEFAC</sequence>
<keyword evidence="4 8" id="KW-0812">Transmembrane</keyword>
<keyword evidence="7 8" id="KW-0472">Membrane</keyword>
<evidence type="ECO:0000256" key="7">
    <source>
        <dbReference type="ARBA" id="ARBA00023136"/>
    </source>
</evidence>
<feature type="region of interest" description="Disordered" evidence="9">
    <location>
        <begin position="631"/>
        <end position="713"/>
    </location>
</feature>
<dbReference type="RefSeq" id="XP_067924946.1">
    <property type="nucleotide sequence ID" value="XM_068063079.1"/>
</dbReference>
<accession>A0A2C6KSD1</accession>
<feature type="repeat" description="Solcar" evidence="8">
    <location>
        <begin position="814"/>
        <end position="933"/>
    </location>
</feature>
<dbReference type="GeneID" id="94426290"/>
<evidence type="ECO:0000256" key="4">
    <source>
        <dbReference type="ARBA" id="ARBA00022692"/>
    </source>
</evidence>
<dbReference type="Gene3D" id="1.50.40.10">
    <property type="entry name" value="Mitochondrial carrier domain"/>
    <property type="match status" value="3"/>
</dbReference>
<dbReference type="VEuPathDB" id="ToxoDB:CSUI_002880"/>
<dbReference type="PANTHER" id="PTHR45758:SF4">
    <property type="entry name" value="MITOFERRIN-1"/>
    <property type="match status" value="1"/>
</dbReference>